<reference evidence="2 3" key="1">
    <citation type="submission" date="2016-08" db="EMBL/GenBank/DDBJ databases">
        <title>New Insights into Marine Group III Euryarchaeota, from dark to light.</title>
        <authorList>
            <person name="Haro-Moreno J.M."/>
            <person name="Rodriguez-Valera F."/>
            <person name="Lopez-Garcia P."/>
            <person name="Moreira D."/>
            <person name="Martin-Cuadrado A.B."/>
        </authorList>
    </citation>
    <scope>NUCLEOTIDE SEQUENCE [LARGE SCALE GENOMIC DNA]</scope>
    <source>
        <strain evidence="2">CG-Epi3</strain>
    </source>
</reference>
<gene>
    <name evidence="2" type="ORF">BEU00_01165</name>
</gene>
<keyword evidence="1" id="KW-1133">Transmembrane helix</keyword>
<organism evidence="2 3">
    <name type="scientific">Marine Group III euryarchaeote CG-Epi3</name>
    <dbReference type="NCBI Taxonomy" id="1888997"/>
    <lineage>
        <taxon>Archaea</taxon>
        <taxon>Methanobacteriati</taxon>
        <taxon>Thermoplasmatota</taxon>
        <taxon>Thermoplasmata</taxon>
        <taxon>Candidatus Thermoprofundales</taxon>
    </lineage>
</organism>
<sequence length="60" mass="6594">MEIVDIWTVVFAILLIIALSAGWLVWVSRFVWESKDLAVKYAAIAGAATLGVMIIGMEKI</sequence>
<protein>
    <submittedName>
        <fullName evidence="2">Uncharacterized protein</fullName>
    </submittedName>
</protein>
<proteinExistence type="predicted"/>
<keyword evidence="1" id="KW-0812">Transmembrane</keyword>
<evidence type="ECO:0000313" key="2">
    <source>
        <dbReference type="EMBL" id="OIR23002.1"/>
    </source>
</evidence>
<evidence type="ECO:0000313" key="3">
    <source>
        <dbReference type="Proteomes" id="UP000183138"/>
    </source>
</evidence>
<evidence type="ECO:0000256" key="1">
    <source>
        <dbReference type="SAM" id="Phobius"/>
    </source>
</evidence>
<feature type="transmembrane region" description="Helical" evidence="1">
    <location>
        <begin position="6"/>
        <end position="26"/>
    </location>
</feature>
<name>A0A1J5TPZ5_9ARCH</name>
<comment type="caution">
    <text evidence="2">The sequence shown here is derived from an EMBL/GenBank/DDBJ whole genome shotgun (WGS) entry which is preliminary data.</text>
</comment>
<feature type="transmembrane region" description="Helical" evidence="1">
    <location>
        <begin position="38"/>
        <end position="57"/>
    </location>
</feature>
<dbReference type="EMBL" id="MIYY01000026">
    <property type="protein sequence ID" value="OIR23002.1"/>
    <property type="molecule type" value="Genomic_DNA"/>
</dbReference>
<accession>A0A1J5TPZ5</accession>
<dbReference type="Proteomes" id="UP000183138">
    <property type="component" value="Unassembled WGS sequence"/>
</dbReference>
<keyword evidence="1" id="KW-0472">Membrane</keyword>
<dbReference type="AlphaFoldDB" id="A0A1J5TPZ5"/>